<keyword evidence="2" id="KW-0963">Cytoplasm</keyword>
<name>V4KEX1_EUTSA</name>
<dbReference type="OMA" id="TSCESGW"/>
<keyword evidence="4" id="KW-0932">Cytokinin signaling pathway</keyword>
<keyword evidence="5" id="KW-0539">Nucleus</keyword>
<evidence type="ECO:0000313" key="8">
    <source>
        <dbReference type="EMBL" id="ESQ28372.1"/>
    </source>
</evidence>
<protein>
    <submittedName>
        <fullName evidence="8">Uncharacterized protein</fullName>
    </submittedName>
</protein>
<organism evidence="8 9">
    <name type="scientific">Eutrema salsugineum</name>
    <name type="common">Saltwater cress</name>
    <name type="synonym">Sisymbrium salsugineum</name>
    <dbReference type="NCBI Taxonomy" id="72664"/>
    <lineage>
        <taxon>Eukaryota</taxon>
        <taxon>Viridiplantae</taxon>
        <taxon>Streptophyta</taxon>
        <taxon>Embryophyta</taxon>
        <taxon>Tracheophyta</taxon>
        <taxon>Spermatophyta</taxon>
        <taxon>Magnoliopsida</taxon>
        <taxon>eudicotyledons</taxon>
        <taxon>Gunneridae</taxon>
        <taxon>Pentapetalae</taxon>
        <taxon>rosids</taxon>
        <taxon>malvids</taxon>
        <taxon>Brassicales</taxon>
        <taxon>Brassicaceae</taxon>
        <taxon>Eutremeae</taxon>
        <taxon>Eutrema</taxon>
    </lineage>
</organism>
<evidence type="ECO:0000256" key="3">
    <source>
        <dbReference type="ARBA" id="ARBA00022712"/>
    </source>
</evidence>
<evidence type="ECO:0000313" key="9">
    <source>
        <dbReference type="Proteomes" id="UP000030689"/>
    </source>
</evidence>
<reference evidence="8 9" key="1">
    <citation type="journal article" date="2013" name="Front. Plant Sci.">
        <title>The Reference Genome of the Halophytic Plant Eutrema salsugineum.</title>
        <authorList>
            <person name="Yang R."/>
            <person name="Jarvis D.E."/>
            <person name="Chen H."/>
            <person name="Beilstein M.A."/>
            <person name="Grimwood J."/>
            <person name="Jenkins J."/>
            <person name="Shu S."/>
            <person name="Prochnik S."/>
            <person name="Xin M."/>
            <person name="Ma C."/>
            <person name="Schmutz J."/>
            <person name="Wing R.A."/>
            <person name="Mitchell-Olds T."/>
            <person name="Schumaker K.S."/>
            <person name="Wang X."/>
        </authorList>
    </citation>
    <scope>NUCLEOTIDE SEQUENCE [LARGE SCALE GENOMIC DNA]</scope>
</reference>
<evidence type="ECO:0000256" key="6">
    <source>
        <dbReference type="ARBA" id="ARBA00024199"/>
    </source>
</evidence>
<dbReference type="GO" id="GO:0009691">
    <property type="term" value="P:cytokinin biosynthetic process"/>
    <property type="evidence" value="ECO:0007669"/>
    <property type="project" value="UniProtKB-KW"/>
</dbReference>
<dbReference type="AlphaFoldDB" id="V4KEX1"/>
<dbReference type="KEGG" id="eus:EUTSA_v10019276mg"/>
<dbReference type="EMBL" id="KI517953">
    <property type="protein sequence ID" value="ESQ28372.1"/>
    <property type="molecule type" value="Genomic_DNA"/>
</dbReference>
<evidence type="ECO:0000256" key="4">
    <source>
        <dbReference type="ARBA" id="ARBA00022864"/>
    </source>
</evidence>
<dbReference type="PANTHER" id="PTHR33347">
    <property type="entry name" value="OSJNBA0091C07.3 PROTEIN"/>
    <property type="match status" value="1"/>
</dbReference>
<comment type="similarity">
    <text evidence="6">Belongs to the SOFL plant protein family.</text>
</comment>
<dbReference type="PANTHER" id="PTHR33347:SF39">
    <property type="entry name" value="PROTEIN SOB FIVE-LIKE 2"/>
    <property type="match status" value="1"/>
</dbReference>
<keyword evidence="3" id="KW-0203">Cytokinin biosynthesis</keyword>
<dbReference type="GO" id="GO:0005737">
    <property type="term" value="C:cytoplasm"/>
    <property type="evidence" value="ECO:0007669"/>
    <property type="project" value="UniProtKB-SubCell"/>
</dbReference>
<dbReference type="Gramene" id="ESQ28372">
    <property type="protein sequence ID" value="ESQ28372"/>
    <property type="gene ID" value="EUTSA_v10019276mg"/>
</dbReference>
<evidence type="ECO:0000256" key="1">
    <source>
        <dbReference type="ARBA" id="ARBA00004496"/>
    </source>
</evidence>
<feature type="compositionally biased region" description="Polar residues" evidence="7">
    <location>
        <begin position="83"/>
        <end position="93"/>
    </location>
</feature>
<evidence type="ECO:0000256" key="2">
    <source>
        <dbReference type="ARBA" id="ARBA00022490"/>
    </source>
</evidence>
<evidence type="ECO:0000256" key="7">
    <source>
        <dbReference type="SAM" id="MobiDB-lite"/>
    </source>
</evidence>
<dbReference type="InterPro" id="IPR044670">
    <property type="entry name" value="SOFL"/>
</dbReference>
<sequence>MESPRIHGGTEEKTSCESGWTMYIEDTFHGNHHRSDVVYQDYDEDGDDGDFRVKDDGEDGGDDDDDDDDSSDNRSDDSMTSDASSWPSTQLPRNTKNHAAAAKNSNAKQVNHQTKNRACEKFSDQEEESELKARTRTTANSRVQSRGKVSKTK</sequence>
<proteinExistence type="inferred from homology"/>
<dbReference type="GO" id="GO:0009736">
    <property type="term" value="P:cytokinin-activated signaling pathway"/>
    <property type="evidence" value="ECO:0007669"/>
    <property type="project" value="UniProtKB-KW"/>
</dbReference>
<feature type="compositionally biased region" description="Acidic residues" evidence="7">
    <location>
        <begin position="56"/>
        <end position="70"/>
    </location>
</feature>
<keyword evidence="9" id="KW-1185">Reference proteome</keyword>
<dbReference type="STRING" id="72664.V4KEX1"/>
<gene>
    <name evidence="8" type="ORF">EUTSA_v10019276mg</name>
</gene>
<feature type="region of interest" description="Disordered" evidence="7">
    <location>
        <begin position="38"/>
        <end position="153"/>
    </location>
</feature>
<evidence type="ECO:0000256" key="5">
    <source>
        <dbReference type="ARBA" id="ARBA00023242"/>
    </source>
</evidence>
<dbReference type="OrthoDB" id="1096140at2759"/>
<dbReference type="GO" id="GO:0005634">
    <property type="term" value="C:nucleus"/>
    <property type="evidence" value="ECO:0007669"/>
    <property type="project" value="EnsemblPlants"/>
</dbReference>
<feature type="compositionally biased region" description="Low complexity" evidence="7">
    <location>
        <begin position="97"/>
        <end position="111"/>
    </location>
</feature>
<comment type="subcellular location">
    <subcellularLocation>
        <location evidence="1">Cytoplasm</location>
    </subcellularLocation>
</comment>
<accession>V4KEX1</accession>
<dbReference type="Proteomes" id="UP000030689">
    <property type="component" value="Unassembled WGS sequence"/>
</dbReference>